<evidence type="ECO:0000313" key="3">
    <source>
        <dbReference type="Proteomes" id="UP001499843"/>
    </source>
</evidence>
<dbReference type="PANTHER" id="PTHR48098">
    <property type="entry name" value="ENTEROCHELIN ESTERASE-RELATED"/>
    <property type="match status" value="1"/>
</dbReference>
<organism evidence="2 3">
    <name type="scientific">Nonomuraea monospora</name>
    <dbReference type="NCBI Taxonomy" id="568818"/>
    <lineage>
        <taxon>Bacteria</taxon>
        <taxon>Bacillati</taxon>
        <taxon>Actinomycetota</taxon>
        <taxon>Actinomycetes</taxon>
        <taxon>Streptosporangiales</taxon>
        <taxon>Streptosporangiaceae</taxon>
        <taxon>Nonomuraea</taxon>
    </lineage>
</organism>
<feature type="signal peptide" evidence="1">
    <location>
        <begin position="1"/>
        <end position="32"/>
    </location>
</feature>
<gene>
    <name evidence="2" type="ORF">GCM10009850_092780</name>
</gene>
<keyword evidence="3" id="KW-1185">Reference proteome</keyword>
<dbReference type="InterPro" id="IPR000801">
    <property type="entry name" value="Esterase-like"/>
</dbReference>
<dbReference type="Proteomes" id="UP001499843">
    <property type="component" value="Unassembled WGS sequence"/>
</dbReference>
<keyword evidence="2" id="KW-0378">Hydrolase</keyword>
<proteinExistence type="predicted"/>
<dbReference type="PANTHER" id="PTHR48098:SF1">
    <property type="entry name" value="DIACYLGLYCEROL ACYLTRANSFERASE_MYCOLYLTRANSFERASE AG85A"/>
    <property type="match status" value="1"/>
</dbReference>
<reference evidence="3" key="1">
    <citation type="journal article" date="2019" name="Int. J. Syst. Evol. Microbiol.">
        <title>The Global Catalogue of Microorganisms (GCM) 10K type strain sequencing project: providing services to taxonomists for standard genome sequencing and annotation.</title>
        <authorList>
            <consortium name="The Broad Institute Genomics Platform"/>
            <consortium name="The Broad Institute Genome Sequencing Center for Infectious Disease"/>
            <person name="Wu L."/>
            <person name="Ma J."/>
        </authorList>
    </citation>
    <scope>NUCLEOTIDE SEQUENCE [LARGE SCALE GENOMIC DNA]</scope>
    <source>
        <strain evidence="3">JCM 16114</strain>
    </source>
</reference>
<evidence type="ECO:0000256" key="1">
    <source>
        <dbReference type="SAM" id="SignalP"/>
    </source>
</evidence>
<keyword evidence="1" id="KW-0732">Signal</keyword>
<name>A0ABP5PSK1_9ACTN</name>
<sequence length="324" mass="36014">MRSRGGRRTVSILLAALLALGATVGPGSVALAAPARAHVVDEQRGRPRVVDLTIHSPALGKTAKVRLLTPDGWERRGPRDRWPALYLLHGLGGSHETWTRDSDVERLAELRDVLVVMPEGGFAGYYTNWWNAGAYGPPAWETFHLTEMRRILERDYGAGTRRVVAGLSMGGYGALVYAARHPGLFRAAASYSGPVHLLHPEHVRRWREAFKEAPEYRGLWGDPVAQRAIWGRHDPYALARRLQPVPVFLSCGDGRPGPLDEAGAKPDEIEAFDNVLNRSLAKRLERVGVRVTTDLYRGTHSPAYWERELHRSLPLLLSALRSAR</sequence>
<dbReference type="Pfam" id="PF00756">
    <property type="entry name" value="Esterase"/>
    <property type="match status" value="1"/>
</dbReference>
<accession>A0ABP5PSK1</accession>
<evidence type="ECO:0000313" key="2">
    <source>
        <dbReference type="EMBL" id="GAA2213815.1"/>
    </source>
</evidence>
<dbReference type="GO" id="GO:0016787">
    <property type="term" value="F:hydrolase activity"/>
    <property type="evidence" value="ECO:0007669"/>
    <property type="project" value="UniProtKB-KW"/>
</dbReference>
<feature type="chain" id="PRO_5046925704" evidence="1">
    <location>
        <begin position="33"/>
        <end position="324"/>
    </location>
</feature>
<protein>
    <submittedName>
        <fullName evidence="2">Alpha/beta hydrolase family protein</fullName>
    </submittedName>
</protein>
<comment type="caution">
    <text evidence="2">The sequence shown here is derived from an EMBL/GenBank/DDBJ whole genome shotgun (WGS) entry which is preliminary data.</text>
</comment>
<dbReference type="InterPro" id="IPR029058">
    <property type="entry name" value="AB_hydrolase_fold"/>
</dbReference>
<dbReference type="Gene3D" id="3.40.50.1820">
    <property type="entry name" value="alpha/beta hydrolase"/>
    <property type="match status" value="1"/>
</dbReference>
<dbReference type="EMBL" id="BAAAQX010000035">
    <property type="protein sequence ID" value="GAA2213815.1"/>
    <property type="molecule type" value="Genomic_DNA"/>
</dbReference>
<dbReference type="InterPro" id="IPR050583">
    <property type="entry name" value="Mycobacterial_A85_antigen"/>
</dbReference>
<dbReference type="SUPFAM" id="SSF53474">
    <property type="entry name" value="alpha/beta-Hydrolases"/>
    <property type="match status" value="1"/>
</dbReference>